<gene>
    <name evidence="1" type="ORF">DB30_07442</name>
</gene>
<proteinExistence type="predicted"/>
<dbReference type="EMBL" id="JMCC02000085">
    <property type="protein sequence ID" value="KIG13889.1"/>
    <property type="molecule type" value="Genomic_DNA"/>
</dbReference>
<reference evidence="1 2" key="1">
    <citation type="submission" date="2014-12" db="EMBL/GenBank/DDBJ databases">
        <title>Genome assembly of Enhygromyxa salina DSM 15201.</title>
        <authorList>
            <person name="Sharma G."/>
            <person name="Subramanian S."/>
        </authorList>
    </citation>
    <scope>NUCLEOTIDE SEQUENCE [LARGE SCALE GENOMIC DNA]</scope>
    <source>
        <strain evidence="1 2">DSM 15201</strain>
    </source>
</reference>
<dbReference type="RefSeq" id="WP_052554787.1">
    <property type="nucleotide sequence ID" value="NZ_JMCC02000085.1"/>
</dbReference>
<organism evidence="1 2">
    <name type="scientific">Enhygromyxa salina</name>
    <dbReference type="NCBI Taxonomy" id="215803"/>
    <lineage>
        <taxon>Bacteria</taxon>
        <taxon>Pseudomonadati</taxon>
        <taxon>Myxococcota</taxon>
        <taxon>Polyangia</taxon>
        <taxon>Nannocystales</taxon>
        <taxon>Nannocystaceae</taxon>
        <taxon>Enhygromyxa</taxon>
    </lineage>
</organism>
<sequence>MSTPKAPLKHIAKVLAEIEVVRADAARRQLNFTAVDEDALVRKFARVNSPMLIFQAWTGSISPGGTISYTFGVHNPDSTAATWLYGYAFVGPANFVTSVGEAVGARDRRFANPSAPSFPGQQVAPLATANLKVSMPVPVSIEKTTYQGNTVLFQADWHDVGQYLDRGFWTFDVV</sequence>
<evidence type="ECO:0000313" key="1">
    <source>
        <dbReference type="EMBL" id="KIG13889.1"/>
    </source>
</evidence>
<dbReference type="Proteomes" id="UP000031599">
    <property type="component" value="Unassembled WGS sequence"/>
</dbReference>
<evidence type="ECO:0000313" key="2">
    <source>
        <dbReference type="Proteomes" id="UP000031599"/>
    </source>
</evidence>
<protein>
    <submittedName>
        <fullName evidence="1">Uncharacterized protein</fullName>
    </submittedName>
</protein>
<name>A0A0C1Z8C2_9BACT</name>
<dbReference type="AlphaFoldDB" id="A0A0C1Z8C2"/>
<comment type="caution">
    <text evidence="1">The sequence shown here is derived from an EMBL/GenBank/DDBJ whole genome shotgun (WGS) entry which is preliminary data.</text>
</comment>
<accession>A0A0C1Z8C2</accession>